<dbReference type="EMBL" id="CADCXN010000081">
    <property type="protein sequence ID" value="CAA9891865.1"/>
    <property type="molecule type" value="Genomic_DNA"/>
</dbReference>
<dbReference type="Gene3D" id="3.90.1570.10">
    <property type="entry name" value="tt1808, chain A"/>
    <property type="match status" value="1"/>
</dbReference>
<keyword evidence="2" id="KW-1185">Reference proteome</keyword>
<dbReference type="Proteomes" id="UP000494216">
    <property type="component" value="Unassembled WGS sequence"/>
</dbReference>
<gene>
    <name evidence="1" type="ORF">METHB2_500025</name>
</gene>
<dbReference type="InterPro" id="IPR012296">
    <property type="entry name" value="Nuclease_put_TT1808"/>
</dbReference>
<sequence>MSNLAIKQATYQDIVDLPANRAGEIINDQIEAHPRPAPIPAVASSFIGRALLSPLQKGRDGPGRCWIIGEPECPLGPDVLIPDLAGWSK</sequence>
<dbReference type="RefSeq" id="WP_174626684.1">
    <property type="nucleotide sequence ID" value="NZ_CADCXN010000081.1"/>
</dbReference>
<evidence type="ECO:0000313" key="1">
    <source>
        <dbReference type="EMBL" id="CAA9891865.1"/>
    </source>
</evidence>
<proteinExistence type="predicted"/>
<organism evidence="1 2">
    <name type="scientific">Candidatus Methylobacter favarea</name>
    <dbReference type="NCBI Taxonomy" id="2707345"/>
    <lineage>
        <taxon>Bacteria</taxon>
        <taxon>Pseudomonadati</taxon>
        <taxon>Pseudomonadota</taxon>
        <taxon>Gammaproteobacteria</taxon>
        <taxon>Methylococcales</taxon>
        <taxon>Methylococcaceae</taxon>
        <taxon>Methylobacter</taxon>
    </lineage>
</organism>
<name>A0A8S0YAG9_9GAMM</name>
<evidence type="ECO:0000313" key="2">
    <source>
        <dbReference type="Proteomes" id="UP000494216"/>
    </source>
</evidence>
<protein>
    <submittedName>
        <fullName evidence="1">Uncharacterized protein</fullName>
    </submittedName>
</protein>
<dbReference type="AlphaFoldDB" id="A0A8S0YAG9"/>
<reference evidence="1 2" key="1">
    <citation type="submission" date="2020-02" db="EMBL/GenBank/DDBJ databases">
        <authorList>
            <person name="Hogendoorn C."/>
        </authorList>
    </citation>
    <scope>NUCLEOTIDE SEQUENCE [LARGE SCALE GENOMIC DNA]</scope>
    <source>
        <strain evidence="1">METHB21</strain>
    </source>
</reference>
<accession>A0A8S0YAG9</accession>
<comment type="caution">
    <text evidence="1">The sequence shown here is derived from an EMBL/GenBank/DDBJ whole genome shotgun (WGS) entry which is preliminary data.</text>
</comment>